<dbReference type="EMBL" id="JAQQXP010000002">
    <property type="protein sequence ID" value="MDC8832040.1"/>
    <property type="molecule type" value="Genomic_DNA"/>
</dbReference>
<dbReference type="Gene3D" id="2.130.10.10">
    <property type="entry name" value="YVTN repeat-like/Quinoprotein amine dehydrogenase"/>
    <property type="match status" value="3"/>
</dbReference>
<dbReference type="PROSITE" id="PS50109">
    <property type="entry name" value="HIS_KIN"/>
    <property type="match status" value="1"/>
</dbReference>
<dbReference type="SUPFAM" id="SSF55874">
    <property type="entry name" value="ATPase domain of HSP90 chaperone/DNA topoisomerase II/histidine kinase"/>
    <property type="match status" value="1"/>
</dbReference>
<dbReference type="PANTHER" id="PTHR43547">
    <property type="entry name" value="TWO-COMPONENT HISTIDINE KINASE"/>
    <property type="match status" value="1"/>
</dbReference>
<dbReference type="InterPro" id="IPR036890">
    <property type="entry name" value="HATPase_C_sf"/>
</dbReference>
<dbReference type="InterPro" id="IPR003661">
    <property type="entry name" value="HisK_dim/P_dom"/>
</dbReference>
<comment type="caution">
    <text evidence="7">Lacks conserved residue(s) required for the propagation of feature annotation.</text>
</comment>
<dbReference type="SUPFAM" id="SSF46689">
    <property type="entry name" value="Homeodomain-like"/>
    <property type="match status" value="1"/>
</dbReference>
<dbReference type="PANTHER" id="PTHR43547:SF2">
    <property type="entry name" value="HYBRID SIGNAL TRANSDUCTION HISTIDINE KINASE C"/>
    <property type="match status" value="1"/>
</dbReference>
<dbReference type="SUPFAM" id="SSF52172">
    <property type="entry name" value="CheY-like"/>
    <property type="match status" value="1"/>
</dbReference>
<dbReference type="CDD" id="cd00156">
    <property type="entry name" value="REC"/>
    <property type="match status" value="1"/>
</dbReference>
<gene>
    <name evidence="11" type="ORF">OIK42_14875</name>
</gene>
<dbReference type="SMART" id="SM00388">
    <property type="entry name" value="HisKA"/>
    <property type="match status" value="1"/>
</dbReference>
<dbReference type="Gene3D" id="3.30.565.10">
    <property type="entry name" value="Histidine kinase-like ATPase, C-terminal domain"/>
    <property type="match status" value="1"/>
</dbReference>
<dbReference type="InterPro" id="IPR009057">
    <property type="entry name" value="Homeodomain-like_sf"/>
</dbReference>
<name>A0ABT5L4R9_9ALTE</name>
<keyword evidence="6" id="KW-0804">Transcription</keyword>
<keyword evidence="12" id="KW-1185">Reference proteome</keyword>
<feature type="domain" description="Response regulatory" evidence="10">
    <location>
        <begin position="1014"/>
        <end position="1129"/>
    </location>
</feature>
<dbReference type="InterPro" id="IPR013783">
    <property type="entry name" value="Ig-like_fold"/>
</dbReference>
<dbReference type="InterPro" id="IPR018060">
    <property type="entry name" value="HTH_AraC"/>
</dbReference>
<evidence type="ECO:0000256" key="1">
    <source>
        <dbReference type="ARBA" id="ARBA00000085"/>
    </source>
</evidence>
<dbReference type="GO" id="GO:0005524">
    <property type="term" value="F:ATP binding"/>
    <property type="evidence" value="ECO:0007669"/>
    <property type="project" value="UniProtKB-KW"/>
</dbReference>
<evidence type="ECO:0000256" key="6">
    <source>
        <dbReference type="ARBA" id="ARBA00023163"/>
    </source>
</evidence>
<dbReference type="CDD" id="cd00075">
    <property type="entry name" value="HATPase"/>
    <property type="match status" value="1"/>
</dbReference>
<dbReference type="InterPro" id="IPR005467">
    <property type="entry name" value="His_kinase_dom"/>
</dbReference>
<keyword evidence="5" id="KW-0238">DNA-binding</keyword>
<feature type="domain" description="Histidine kinase" evidence="9">
    <location>
        <begin position="768"/>
        <end position="980"/>
    </location>
</feature>
<keyword evidence="11" id="KW-0067">ATP-binding</keyword>
<evidence type="ECO:0000259" key="9">
    <source>
        <dbReference type="PROSITE" id="PS50109"/>
    </source>
</evidence>
<dbReference type="SMART" id="SM00387">
    <property type="entry name" value="HATPase_c"/>
    <property type="match status" value="1"/>
</dbReference>
<dbReference type="PROSITE" id="PS50110">
    <property type="entry name" value="RESPONSE_REGULATORY"/>
    <property type="match status" value="1"/>
</dbReference>
<dbReference type="InterPro" id="IPR004358">
    <property type="entry name" value="Sig_transdc_His_kin-like_C"/>
</dbReference>
<dbReference type="RefSeq" id="WP_273641825.1">
    <property type="nucleotide sequence ID" value="NZ_JAQQXP010000002.1"/>
</dbReference>
<evidence type="ECO:0000259" key="10">
    <source>
        <dbReference type="PROSITE" id="PS50110"/>
    </source>
</evidence>
<dbReference type="InterPro" id="IPR001789">
    <property type="entry name" value="Sig_transdc_resp-reg_receiver"/>
</dbReference>
<dbReference type="Gene3D" id="2.60.40.10">
    <property type="entry name" value="Immunoglobulins"/>
    <property type="match status" value="1"/>
</dbReference>
<dbReference type="InterPro" id="IPR015943">
    <property type="entry name" value="WD40/YVTN_repeat-like_dom_sf"/>
</dbReference>
<dbReference type="Gene3D" id="1.10.10.60">
    <property type="entry name" value="Homeodomain-like"/>
    <property type="match status" value="1"/>
</dbReference>
<dbReference type="PRINTS" id="PR00344">
    <property type="entry name" value="BCTRLSENSOR"/>
</dbReference>
<dbReference type="SMART" id="SM00448">
    <property type="entry name" value="REC"/>
    <property type="match status" value="1"/>
</dbReference>
<dbReference type="Pfam" id="PF00072">
    <property type="entry name" value="Response_reg"/>
    <property type="match status" value="1"/>
</dbReference>
<dbReference type="InterPro" id="IPR003594">
    <property type="entry name" value="HATPase_dom"/>
</dbReference>
<dbReference type="Pfam" id="PF12833">
    <property type="entry name" value="HTH_18"/>
    <property type="match status" value="1"/>
</dbReference>
<dbReference type="InterPro" id="IPR036097">
    <property type="entry name" value="HisK_dim/P_sf"/>
</dbReference>
<feature type="domain" description="HTH araC/xylS-type" evidence="8">
    <location>
        <begin position="1172"/>
        <end position="1270"/>
    </location>
</feature>
<evidence type="ECO:0000256" key="2">
    <source>
        <dbReference type="ARBA" id="ARBA00012438"/>
    </source>
</evidence>
<dbReference type="CDD" id="cd00082">
    <property type="entry name" value="HisKA"/>
    <property type="match status" value="1"/>
</dbReference>
<dbReference type="SUPFAM" id="SSF63829">
    <property type="entry name" value="Calcium-dependent phosphotriesterase"/>
    <property type="match status" value="2"/>
</dbReference>
<dbReference type="PROSITE" id="PS01124">
    <property type="entry name" value="HTH_ARAC_FAMILY_2"/>
    <property type="match status" value="1"/>
</dbReference>
<dbReference type="Gene3D" id="1.10.287.130">
    <property type="match status" value="1"/>
</dbReference>
<dbReference type="PROSITE" id="PS00041">
    <property type="entry name" value="HTH_ARAC_FAMILY_1"/>
    <property type="match status" value="1"/>
</dbReference>
<dbReference type="Pfam" id="PF02518">
    <property type="entry name" value="HATPase_c"/>
    <property type="match status" value="1"/>
</dbReference>
<evidence type="ECO:0000313" key="12">
    <source>
        <dbReference type="Proteomes" id="UP001218788"/>
    </source>
</evidence>
<dbReference type="EC" id="2.7.13.3" evidence="2"/>
<dbReference type="Proteomes" id="UP001218788">
    <property type="component" value="Unassembled WGS sequence"/>
</dbReference>
<evidence type="ECO:0000259" key="8">
    <source>
        <dbReference type="PROSITE" id="PS01124"/>
    </source>
</evidence>
<organism evidence="11 12">
    <name type="scientific">Alteromonas gilva</name>
    <dbReference type="NCBI Taxonomy" id="2987522"/>
    <lineage>
        <taxon>Bacteria</taxon>
        <taxon>Pseudomonadati</taxon>
        <taxon>Pseudomonadota</taxon>
        <taxon>Gammaproteobacteria</taxon>
        <taxon>Alteromonadales</taxon>
        <taxon>Alteromonadaceae</taxon>
        <taxon>Alteromonas/Salinimonas group</taxon>
        <taxon>Alteromonas</taxon>
    </lineage>
</organism>
<proteinExistence type="predicted"/>
<dbReference type="SUPFAM" id="SSF47384">
    <property type="entry name" value="Homodimeric domain of signal transducing histidine kinase"/>
    <property type="match status" value="1"/>
</dbReference>
<evidence type="ECO:0000256" key="3">
    <source>
        <dbReference type="ARBA" id="ARBA00022553"/>
    </source>
</evidence>
<dbReference type="SMART" id="SM00342">
    <property type="entry name" value="HTH_ARAC"/>
    <property type="match status" value="1"/>
</dbReference>
<comment type="catalytic activity">
    <reaction evidence="1">
        <text>ATP + protein L-histidine = ADP + protein N-phospho-L-histidine.</text>
        <dbReference type="EC" id="2.7.13.3"/>
    </reaction>
</comment>
<comment type="caution">
    <text evidence="11">The sequence shown here is derived from an EMBL/GenBank/DDBJ whole genome shotgun (WGS) entry which is preliminary data.</text>
</comment>
<evidence type="ECO:0000313" key="11">
    <source>
        <dbReference type="EMBL" id="MDC8832040.1"/>
    </source>
</evidence>
<evidence type="ECO:0000256" key="5">
    <source>
        <dbReference type="ARBA" id="ARBA00023125"/>
    </source>
</evidence>
<keyword evidence="4" id="KW-0805">Transcription regulation</keyword>
<keyword evidence="11" id="KW-0547">Nucleotide-binding</keyword>
<dbReference type="InterPro" id="IPR018062">
    <property type="entry name" value="HTH_AraC-typ_CS"/>
</dbReference>
<keyword evidence="3" id="KW-0597">Phosphoprotein</keyword>
<evidence type="ECO:0000256" key="4">
    <source>
        <dbReference type="ARBA" id="ARBA00023015"/>
    </source>
</evidence>
<dbReference type="Pfam" id="PF00512">
    <property type="entry name" value="HisKA"/>
    <property type="match status" value="1"/>
</dbReference>
<sequence length="1279" mass="143814">MKGEHVYLGAENGFFDIVGESATIYNQDNSVLGDGYISNLAVDSKGYIWLTQYGSGTYRYSPYSKEFSKLELPDEFAQFSWAIKISQGKAAISLIDSLLVYDLINHNWEVVNKDSTGVPLKRIYSVDSFRDGAFVFTSQNNVAILDSVSLETKFYNRQDYFPGLSQITAIEAHENKLLIGGRGGLYIWDMKTEPVFFPMSDERSKESDVERIFTDSSGRIWVAAVGLYYVNTISKTLKAIKVGQPKYSYEQIKSVGDVKETTDGQIIVASSQLGILNISPSDEAINYIHQTEFPYRKDIYSVTSLGQNHYLAKTAGSWLELNADTGKLTVLKGNHFDSEPIPLPENRVFSPQTCSVYSLDITGLVRQSAVADADNFCPYIRPLHYTKDDAQFLFYQAPTHAGLVRYAANTISHFANAPKNVRFMASREGMPVVIMDSSNVMYTMEGHGVWIKHDTQAMKSVYVYCMYADPDERAVYFCTSGKGIKRYSLQSKKLSDAFANNNTVPRFIRDGYLDSAGNHWLATNKGLVLVKGDFVFAFEQSDGIVDTDFNYQGILPMGPDQFLLAGDQLSYVVNTPKLAAYVERRRQHTAYASILNVRSRSDSEASIPVSNKGEQYLFADQPDEVTFEFASADFIYPHLQHLEYRLAGFNQAWQALPANIGTVAYSGLGVGEFDFQVRVIDSKSVNTQPISHYRFAIPTPLWQSRQAYFAYLCLLGVAIWLAIKGYRWHLSEKGRMLEQIIENKQSALLDSNRSITELLAKKERIFSNLAKEIRTPVMRILIPLTELRQQNQTTSARRSLDLIYENAGRLKALVEQLNVVQRIDHISKQLKQTYDVDKTLRYIIETHRPAAHKKHLSITFDNQIKEPVLAVQDSLETMISNLLVNAIRFTQEGGHIKVKAKQLGEQVTFSVIDNGAGMSAKDVDLLVSRFARGTNYTGKPEMGIGLNLVNQLALANDGWIEIHSEPEVGTTVCIHLPCYAKAPVTHLQGSQDKRASSLMVAEQRASYSNLDLPVILIVDNSQDACDYLTDILREKYNCYSIQQGWKALELIPVILPELVISELNIQDMSGAELTQKIRALEDFADLPVMILTAQSEHSAKITSFKATVSDYLIKPVEREELISRIESNLAISRLSHQSQRRHEQDEQAAENLTYVQSILPQCKTDKERKFIVNLLDVVERNYAQETFNRSQAASELAMSERTLNRTMADLLPDNFALFLKKYRLEKSLPLLAAGHSITSIALEVGFGSAAYYSRCFKQEYGYLPKDVDPVSGVSGMPDR</sequence>
<protein>
    <recommendedName>
        <fullName evidence="2">histidine kinase</fullName>
        <ecNumber evidence="2">2.7.13.3</ecNumber>
    </recommendedName>
</protein>
<dbReference type="InterPro" id="IPR011006">
    <property type="entry name" value="CheY-like_superfamily"/>
</dbReference>
<accession>A0ABT5L4R9</accession>
<dbReference type="Gene3D" id="3.40.50.2300">
    <property type="match status" value="1"/>
</dbReference>
<reference evidence="11 12" key="1">
    <citation type="submission" date="2022-10" db="EMBL/GenBank/DDBJ databases">
        <title>Alteromonas sp. chi3 Genome sequencing.</title>
        <authorList>
            <person name="Park S."/>
        </authorList>
    </citation>
    <scope>NUCLEOTIDE SEQUENCE [LARGE SCALE GENOMIC DNA]</scope>
    <source>
        <strain evidence="12">chi3</strain>
    </source>
</reference>
<evidence type="ECO:0000256" key="7">
    <source>
        <dbReference type="PROSITE-ProRule" id="PRU00169"/>
    </source>
</evidence>